<dbReference type="OrthoDB" id="9807829at2"/>
<sequence>MRNMEKIWKKRAERDGILSDFLLHDMGLTRRQVKQAKFRDGGICVNGARVRITHRLGAGDRVEVKLEEELTASMQLVPRKGELDILYEDEDLLFVNKPADLVVHPSHGHYTDSLSNMLAFYFQEAGAHVKIRSVGRLDKDTSGIVVFAKNQTAAGRLARQKQEGTFKKEYLALVEGIPEKEEGIITEKIGKREGELMRMCVTSHGKAAFTKFQVLEKMQDYALVSLALATGRTHQIRVHMAWMGHPLLGDSLYGGHSEHIKRAALHASCVSLIQPFTGKEIQVRAELPEDMQRCLGTGRRETR</sequence>
<name>A0A1C7IAI7_9FIRM</name>
<dbReference type="InterPro" id="IPR006145">
    <property type="entry name" value="PsdUridine_synth_RsuA/RluA"/>
</dbReference>
<dbReference type="KEGG" id="byl:A4V09_09205"/>
<evidence type="ECO:0000256" key="5">
    <source>
        <dbReference type="RuleBase" id="RU362028"/>
    </source>
</evidence>
<evidence type="ECO:0000256" key="3">
    <source>
        <dbReference type="PIRSR" id="PIRSR606225-1"/>
    </source>
</evidence>
<reference evidence="7" key="1">
    <citation type="submission" date="2017-04" db="EMBL/GenBank/DDBJ databases">
        <title>Complete Genome Sequences of Twelve Strains of a Stable Defined Moderately Diverse Mouse Microbiota 2 (sDMDMm2).</title>
        <authorList>
            <person name="Uchimura Y."/>
            <person name="Wyss M."/>
            <person name="Brugiroux S."/>
            <person name="Limenitakis J.P."/>
            <person name="Stecher B."/>
            <person name="McCoy K.D."/>
            <person name="Macpherson A.J."/>
        </authorList>
    </citation>
    <scope>NUCLEOTIDE SEQUENCE</scope>
    <source>
        <strain evidence="7">YL58</strain>
    </source>
</reference>
<dbReference type="CDD" id="cd02869">
    <property type="entry name" value="PseudoU_synth_RluA_like"/>
    <property type="match status" value="1"/>
</dbReference>
<dbReference type="PANTHER" id="PTHR21600:SF35">
    <property type="entry name" value="PSEUDOURIDINE SYNTHASE"/>
    <property type="match status" value="1"/>
</dbReference>
<evidence type="ECO:0000313" key="7">
    <source>
        <dbReference type="EMBL" id="ANU75924.2"/>
    </source>
</evidence>
<accession>A0A1C7IAI7</accession>
<dbReference type="SUPFAM" id="SSF55120">
    <property type="entry name" value="Pseudouridine synthase"/>
    <property type="match status" value="1"/>
</dbReference>
<keyword evidence="8" id="KW-1185">Reference proteome</keyword>
<evidence type="ECO:0000313" key="8">
    <source>
        <dbReference type="Proteomes" id="UP000092574"/>
    </source>
</evidence>
<dbReference type="GO" id="GO:0140098">
    <property type="term" value="F:catalytic activity, acting on RNA"/>
    <property type="evidence" value="ECO:0007669"/>
    <property type="project" value="UniProtKB-ARBA"/>
</dbReference>
<dbReference type="STRING" id="1796616.A4V09_09205"/>
<keyword evidence="4" id="KW-0694">RNA-binding</keyword>
<dbReference type="NCBIfam" id="TIGR00005">
    <property type="entry name" value="rluA_subfam"/>
    <property type="match status" value="1"/>
</dbReference>
<protein>
    <recommendedName>
        <fullName evidence="5">Pseudouridine synthase</fullName>
        <ecNumber evidence="5">5.4.99.-</ecNumber>
    </recommendedName>
</protein>
<dbReference type="Pfam" id="PF00849">
    <property type="entry name" value="PseudoU_synth_2"/>
    <property type="match status" value="1"/>
</dbReference>
<feature type="domain" description="Pseudouridine synthase RsuA/RluA-like" evidence="6">
    <location>
        <begin position="91"/>
        <end position="241"/>
    </location>
</feature>
<evidence type="ECO:0000256" key="1">
    <source>
        <dbReference type="ARBA" id="ARBA00000073"/>
    </source>
</evidence>
<dbReference type="GO" id="GO:0009982">
    <property type="term" value="F:pseudouridine synthase activity"/>
    <property type="evidence" value="ECO:0007669"/>
    <property type="project" value="InterPro"/>
</dbReference>
<evidence type="ECO:0000256" key="2">
    <source>
        <dbReference type="ARBA" id="ARBA00010876"/>
    </source>
</evidence>
<gene>
    <name evidence="7" type="ORF">A4V09_09205</name>
</gene>
<dbReference type="InterPro" id="IPR050188">
    <property type="entry name" value="RluA_PseudoU_synthase"/>
</dbReference>
<dbReference type="EC" id="5.4.99.-" evidence="5"/>
<comment type="function">
    <text evidence="5">Responsible for synthesis of pseudouridine from uracil.</text>
</comment>
<dbReference type="Proteomes" id="UP000092574">
    <property type="component" value="Chromosome"/>
</dbReference>
<dbReference type="EMBL" id="CP015405">
    <property type="protein sequence ID" value="ANU75924.2"/>
    <property type="molecule type" value="Genomic_DNA"/>
</dbReference>
<keyword evidence="5" id="KW-0413">Isomerase</keyword>
<dbReference type="GO" id="GO:0000455">
    <property type="term" value="P:enzyme-directed rRNA pseudouridine synthesis"/>
    <property type="evidence" value="ECO:0007669"/>
    <property type="project" value="TreeGrafter"/>
</dbReference>
<feature type="active site" evidence="3">
    <location>
        <position position="138"/>
    </location>
</feature>
<comment type="similarity">
    <text evidence="2 5">Belongs to the pseudouridine synthase RluA family.</text>
</comment>
<dbReference type="PANTHER" id="PTHR21600">
    <property type="entry name" value="MITOCHONDRIAL RNA PSEUDOURIDINE SYNTHASE"/>
    <property type="match status" value="1"/>
</dbReference>
<evidence type="ECO:0000259" key="6">
    <source>
        <dbReference type="Pfam" id="PF00849"/>
    </source>
</evidence>
<evidence type="ECO:0000256" key="4">
    <source>
        <dbReference type="PROSITE-ProRule" id="PRU00182"/>
    </source>
</evidence>
<dbReference type="AlphaFoldDB" id="A0A1C7IAI7"/>
<dbReference type="InterPro" id="IPR006225">
    <property type="entry name" value="PsdUridine_synth_RluC/D"/>
</dbReference>
<dbReference type="GO" id="GO:0003723">
    <property type="term" value="F:RNA binding"/>
    <property type="evidence" value="ECO:0007669"/>
    <property type="project" value="UniProtKB-KW"/>
</dbReference>
<dbReference type="Gene3D" id="3.30.2350.10">
    <property type="entry name" value="Pseudouridine synthase"/>
    <property type="match status" value="1"/>
</dbReference>
<organism evidence="7 8">
    <name type="scientific">Blautia pseudococcoides</name>
    <dbReference type="NCBI Taxonomy" id="1796616"/>
    <lineage>
        <taxon>Bacteria</taxon>
        <taxon>Bacillati</taxon>
        <taxon>Bacillota</taxon>
        <taxon>Clostridia</taxon>
        <taxon>Lachnospirales</taxon>
        <taxon>Lachnospiraceae</taxon>
        <taxon>Blautia</taxon>
    </lineage>
</organism>
<dbReference type="PROSITE" id="PS50889">
    <property type="entry name" value="S4"/>
    <property type="match status" value="1"/>
</dbReference>
<comment type="catalytic activity">
    <reaction evidence="1 5">
        <text>a uridine in RNA = a pseudouridine in RNA</text>
        <dbReference type="Rhea" id="RHEA:48348"/>
        <dbReference type="Rhea" id="RHEA-COMP:12068"/>
        <dbReference type="Rhea" id="RHEA-COMP:12069"/>
        <dbReference type="ChEBI" id="CHEBI:65314"/>
        <dbReference type="ChEBI" id="CHEBI:65315"/>
    </reaction>
</comment>
<proteinExistence type="inferred from homology"/>
<dbReference type="InterPro" id="IPR020103">
    <property type="entry name" value="PsdUridine_synth_cat_dom_sf"/>
</dbReference>